<evidence type="ECO:0000256" key="6">
    <source>
        <dbReference type="ARBA" id="ARBA00023136"/>
    </source>
</evidence>
<evidence type="ECO:0000256" key="1">
    <source>
        <dbReference type="ARBA" id="ARBA00004308"/>
    </source>
</evidence>
<reference evidence="9 10" key="1">
    <citation type="submission" date="2019-09" db="EMBL/GenBank/DDBJ databases">
        <title>A chromosome-level genome assembly of the Chinese tupelo Nyssa sinensis.</title>
        <authorList>
            <person name="Yang X."/>
            <person name="Kang M."/>
            <person name="Yang Y."/>
            <person name="Xiong H."/>
            <person name="Wang M."/>
            <person name="Zhang Z."/>
            <person name="Wang Z."/>
            <person name="Wu H."/>
            <person name="Ma T."/>
            <person name="Liu J."/>
            <person name="Xi Z."/>
        </authorList>
    </citation>
    <scope>NUCLEOTIDE SEQUENCE [LARGE SCALE GENOMIC DNA]</scope>
    <source>
        <strain evidence="9">J267</strain>
        <tissue evidence="9">Leaf</tissue>
    </source>
</reference>
<evidence type="ECO:0000256" key="7">
    <source>
        <dbReference type="ARBA" id="ARBA00023316"/>
    </source>
</evidence>
<keyword evidence="5 8" id="KW-1133">Transmembrane helix</keyword>
<protein>
    <recommendedName>
        <fullName evidence="11">Cellulose synthase-like protein G3</fullName>
    </recommendedName>
</protein>
<keyword evidence="7" id="KW-0961">Cell wall biogenesis/degradation</keyword>
<dbReference type="GO" id="GO:0016020">
    <property type="term" value="C:membrane"/>
    <property type="evidence" value="ECO:0007669"/>
    <property type="project" value="InterPro"/>
</dbReference>
<evidence type="ECO:0000256" key="8">
    <source>
        <dbReference type="SAM" id="Phobius"/>
    </source>
</evidence>
<keyword evidence="2" id="KW-0328">Glycosyltransferase</keyword>
<dbReference type="GO" id="GO:0071555">
    <property type="term" value="P:cell wall organization"/>
    <property type="evidence" value="ECO:0007669"/>
    <property type="project" value="UniProtKB-KW"/>
</dbReference>
<name>A0A5J4ZT50_9ASTE</name>
<dbReference type="GO" id="GO:0030244">
    <property type="term" value="P:cellulose biosynthetic process"/>
    <property type="evidence" value="ECO:0007669"/>
    <property type="project" value="InterPro"/>
</dbReference>
<dbReference type="AlphaFoldDB" id="A0A5J4ZT50"/>
<evidence type="ECO:0008006" key="11">
    <source>
        <dbReference type="Google" id="ProtNLM"/>
    </source>
</evidence>
<keyword evidence="3" id="KW-0808">Transferase</keyword>
<gene>
    <name evidence="9" type="ORF">F0562_011649</name>
</gene>
<evidence type="ECO:0000256" key="5">
    <source>
        <dbReference type="ARBA" id="ARBA00022989"/>
    </source>
</evidence>
<dbReference type="Proteomes" id="UP000325577">
    <property type="component" value="Linkage Group LG5"/>
</dbReference>
<dbReference type="PANTHER" id="PTHR13301">
    <property type="entry name" value="X-BOX TRANSCRIPTION FACTOR-RELATED"/>
    <property type="match status" value="1"/>
</dbReference>
<dbReference type="OrthoDB" id="1728353at2759"/>
<dbReference type="Pfam" id="PF03552">
    <property type="entry name" value="Cellulose_synt"/>
    <property type="match status" value="2"/>
</dbReference>
<feature type="transmembrane region" description="Helical" evidence="8">
    <location>
        <begin position="220"/>
        <end position="239"/>
    </location>
</feature>
<dbReference type="InterPro" id="IPR005150">
    <property type="entry name" value="Cellulose_synth"/>
</dbReference>
<keyword evidence="10" id="KW-1185">Reference proteome</keyword>
<comment type="subcellular location">
    <subcellularLocation>
        <location evidence="1">Endomembrane system</location>
    </subcellularLocation>
</comment>
<dbReference type="GO" id="GO:0016760">
    <property type="term" value="F:cellulose synthase (UDP-forming) activity"/>
    <property type="evidence" value="ECO:0007669"/>
    <property type="project" value="InterPro"/>
</dbReference>
<evidence type="ECO:0000256" key="2">
    <source>
        <dbReference type="ARBA" id="ARBA00022676"/>
    </source>
</evidence>
<evidence type="ECO:0000313" key="9">
    <source>
        <dbReference type="EMBL" id="KAA8520976.1"/>
    </source>
</evidence>
<dbReference type="EMBL" id="CM018048">
    <property type="protein sequence ID" value="KAA8520976.1"/>
    <property type="molecule type" value="Genomic_DNA"/>
</dbReference>
<feature type="transmembrane region" description="Helical" evidence="8">
    <location>
        <begin position="290"/>
        <end position="311"/>
    </location>
</feature>
<keyword evidence="6 8" id="KW-0472">Membrane</keyword>
<evidence type="ECO:0000313" key="10">
    <source>
        <dbReference type="Proteomes" id="UP000325577"/>
    </source>
</evidence>
<dbReference type="GO" id="GO:0012505">
    <property type="term" value="C:endomembrane system"/>
    <property type="evidence" value="ECO:0007669"/>
    <property type="project" value="UniProtKB-SubCell"/>
</dbReference>
<organism evidence="9 10">
    <name type="scientific">Nyssa sinensis</name>
    <dbReference type="NCBI Taxonomy" id="561372"/>
    <lineage>
        <taxon>Eukaryota</taxon>
        <taxon>Viridiplantae</taxon>
        <taxon>Streptophyta</taxon>
        <taxon>Embryophyta</taxon>
        <taxon>Tracheophyta</taxon>
        <taxon>Spermatophyta</taxon>
        <taxon>Magnoliopsida</taxon>
        <taxon>eudicotyledons</taxon>
        <taxon>Gunneridae</taxon>
        <taxon>Pentapetalae</taxon>
        <taxon>asterids</taxon>
        <taxon>Cornales</taxon>
        <taxon>Nyssaceae</taxon>
        <taxon>Nyssa</taxon>
    </lineage>
</organism>
<feature type="transmembrane region" description="Helical" evidence="8">
    <location>
        <begin position="259"/>
        <end position="278"/>
    </location>
</feature>
<keyword evidence="4 8" id="KW-0812">Transmembrane</keyword>
<accession>A0A5J4ZT50</accession>
<sequence>MDGLGGPIHMGTGCFFQRRAFFGGPSSFVAPESPELSPTHVKTKPIQSSEVLALAHHVAGCNYEAQTNWGSKVGYRYGSLVEDLYTGYRLQCQGWKSVFCHPDRAAFLGDAYITVDDLLNQTKRWSMGLLNFMAHSLHSNHYLCLPTPTSSPQLFLNLPKGGTLQGWWNSQRMWMVRGLSSFSFGLVEYLLSSLGVSATGFNVTSKVVDNEQSKRYNQGIFEFAVASPMFLPITMAAIINLFSFSQGILQVFRHGSFEALFLQILIAGFVVVNSWPVYEAMILRTNKRKMPMKITLISVILIWVLYLASLLTF</sequence>
<evidence type="ECO:0000256" key="3">
    <source>
        <dbReference type="ARBA" id="ARBA00022679"/>
    </source>
</evidence>
<proteinExistence type="predicted"/>
<evidence type="ECO:0000256" key="4">
    <source>
        <dbReference type="ARBA" id="ARBA00022692"/>
    </source>
</evidence>